<dbReference type="InterPro" id="IPR011856">
    <property type="entry name" value="tRNA_endonuc-like_dom_sf"/>
</dbReference>
<dbReference type="Gene3D" id="3.40.1350.10">
    <property type="match status" value="1"/>
</dbReference>
<feature type="transmembrane region" description="Helical" evidence="1">
    <location>
        <begin position="6"/>
        <end position="24"/>
    </location>
</feature>
<keyword evidence="3" id="KW-0255">Endonuclease</keyword>
<evidence type="ECO:0000259" key="2">
    <source>
        <dbReference type="Pfam" id="PF04471"/>
    </source>
</evidence>
<dbReference type="PANTHER" id="PTHR30015:SF7">
    <property type="entry name" value="TYPE IV METHYL-DIRECTED RESTRICTION ENZYME ECOKMRR"/>
    <property type="match status" value="1"/>
</dbReference>
<dbReference type="SUPFAM" id="SSF52980">
    <property type="entry name" value="Restriction endonuclease-like"/>
    <property type="match status" value="1"/>
</dbReference>
<keyword evidence="1" id="KW-0812">Transmembrane</keyword>
<sequence length="175" mass="20079">MKPDYIIVAIFVLFIIVIGIRSQAKNRHKTKQVTADNIIQKIATLQHPGQKIAYLRKVDPYAFEELILTLLQRKGFVIARNERYSGDGGIDGRFKHNSEVWLIQAKRYASRIRQEHVSDFALLLQEQGCKGIFVHTGTTPASVRNYIKNETKSHIEIISGDRLLKLFDTSLKLQF</sequence>
<dbReference type="InterPro" id="IPR011335">
    <property type="entry name" value="Restrct_endonuc-II-like"/>
</dbReference>
<evidence type="ECO:0000313" key="4">
    <source>
        <dbReference type="Proteomes" id="UP000323297"/>
    </source>
</evidence>
<keyword evidence="1" id="KW-1133">Transmembrane helix</keyword>
<dbReference type="InterPro" id="IPR007560">
    <property type="entry name" value="Restrct_endonuc_IV_Mrr"/>
</dbReference>
<feature type="domain" description="Restriction endonuclease type IV Mrr" evidence="2">
    <location>
        <begin position="55"/>
        <end position="166"/>
    </location>
</feature>
<dbReference type="PANTHER" id="PTHR30015">
    <property type="entry name" value="MRR RESTRICTION SYSTEM PROTEIN"/>
    <property type="match status" value="1"/>
</dbReference>
<proteinExistence type="predicted"/>
<dbReference type="GO" id="GO:0003677">
    <property type="term" value="F:DNA binding"/>
    <property type="evidence" value="ECO:0007669"/>
    <property type="project" value="InterPro"/>
</dbReference>
<comment type="caution">
    <text evidence="3">The sequence shown here is derived from an EMBL/GenBank/DDBJ whole genome shotgun (WGS) entry which is preliminary data.</text>
</comment>
<organism evidence="3 4">
    <name type="scientific">Citrobacter portucalensis</name>
    <dbReference type="NCBI Taxonomy" id="1639133"/>
    <lineage>
        <taxon>Bacteria</taxon>
        <taxon>Pseudomonadati</taxon>
        <taxon>Pseudomonadota</taxon>
        <taxon>Gammaproteobacteria</taxon>
        <taxon>Enterobacterales</taxon>
        <taxon>Enterobacteriaceae</taxon>
        <taxon>Citrobacter</taxon>
        <taxon>Citrobacter freundii complex</taxon>
    </lineage>
</organism>
<reference evidence="3 4" key="1">
    <citation type="submission" date="2019-08" db="EMBL/GenBank/DDBJ databases">
        <title>Draft genome sequence of Citrobacter portucalensis strain isolated from green turtle.</title>
        <authorList>
            <person name="Fernandes M.R."/>
            <person name="Sellera F.P."/>
            <person name="Goldeberg D.W."/>
            <person name="Costa D.C."/>
            <person name="Lincopan N."/>
        </authorList>
    </citation>
    <scope>NUCLEOTIDE SEQUENCE [LARGE SCALE GENOMIC DNA]</scope>
    <source>
        <strain evidence="3 4">TV06</strain>
    </source>
</reference>
<dbReference type="GO" id="GO:0015666">
    <property type="term" value="F:restriction endodeoxyribonuclease activity"/>
    <property type="evidence" value="ECO:0007669"/>
    <property type="project" value="TreeGrafter"/>
</dbReference>
<dbReference type="RefSeq" id="WP_149608360.1">
    <property type="nucleotide sequence ID" value="NZ_VTZD01000049.1"/>
</dbReference>
<protein>
    <submittedName>
        <fullName evidence="3">Restriction endonuclease</fullName>
    </submittedName>
</protein>
<evidence type="ECO:0000313" key="3">
    <source>
        <dbReference type="EMBL" id="KAA1140515.1"/>
    </source>
</evidence>
<dbReference type="AlphaFoldDB" id="A0A5B0SS69"/>
<dbReference type="InterPro" id="IPR052906">
    <property type="entry name" value="Type_IV_Methyl-Rstrct_Enzyme"/>
</dbReference>
<keyword evidence="3" id="KW-0540">Nuclease</keyword>
<dbReference type="EMBL" id="VTZD01000049">
    <property type="protein sequence ID" value="KAA1140515.1"/>
    <property type="molecule type" value="Genomic_DNA"/>
</dbReference>
<keyword evidence="1" id="KW-0472">Membrane</keyword>
<gene>
    <name evidence="3" type="ORF">D3H66_24590</name>
</gene>
<keyword evidence="3" id="KW-0378">Hydrolase</keyword>
<evidence type="ECO:0000256" key="1">
    <source>
        <dbReference type="SAM" id="Phobius"/>
    </source>
</evidence>
<dbReference type="Pfam" id="PF04471">
    <property type="entry name" value="Mrr_cat"/>
    <property type="match status" value="1"/>
</dbReference>
<name>A0A5B0SS69_9ENTR</name>
<dbReference type="GO" id="GO:0009307">
    <property type="term" value="P:DNA restriction-modification system"/>
    <property type="evidence" value="ECO:0007669"/>
    <property type="project" value="InterPro"/>
</dbReference>
<accession>A0A5B0SS69</accession>
<dbReference type="Proteomes" id="UP000323297">
    <property type="component" value="Unassembled WGS sequence"/>
</dbReference>